<organism evidence="2 3">
    <name type="scientific">Nostocoides jenkinsii Ben 74</name>
    <dbReference type="NCBI Taxonomy" id="1193518"/>
    <lineage>
        <taxon>Bacteria</taxon>
        <taxon>Bacillati</taxon>
        <taxon>Actinomycetota</taxon>
        <taxon>Actinomycetes</taxon>
        <taxon>Micrococcales</taxon>
        <taxon>Intrasporangiaceae</taxon>
        <taxon>Nostocoides</taxon>
    </lineage>
</organism>
<dbReference type="EMBL" id="CAJC01000210">
    <property type="protein sequence ID" value="CCI55025.1"/>
    <property type="molecule type" value="Genomic_DNA"/>
</dbReference>
<comment type="caution">
    <text evidence="2">The sequence shown here is derived from an EMBL/GenBank/DDBJ whole genome shotgun (WGS) entry which is preliminary data.</text>
</comment>
<dbReference type="AlphaFoldDB" id="A0A077MFT8"/>
<proteinExistence type="predicted"/>
<feature type="transmembrane region" description="Helical" evidence="1">
    <location>
        <begin position="35"/>
        <end position="57"/>
    </location>
</feature>
<gene>
    <name evidence="2" type="ORF">BN13_940002</name>
</gene>
<feature type="transmembrane region" description="Helical" evidence="1">
    <location>
        <begin position="69"/>
        <end position="88"/>
    </location>
</feature>
<accession>A0A077MFT8</accession>
<feature type="transmembrane region" description="Helical" evidence="1">
    <location>
        <begin position="6"/>
        <end position="23"/>
    </location>
</feature>
<dbReference type="Proteomes" id="UP000035720">
    <property type="component" value="Unassembled WGS sequence"/>
</dbReference>
<keyword evidence="1" id="KW-0472">Membrane</keyword>
<evidence type="ECO:0000313" key="3">
    <source>
        <dbReference type="Proteomes" id="UP000035720"/>
    </source>
</evidence>
<reference evidence="2 3" key="1">
    <citation type="journal article" date="2013" name="ISME J.">
        <title>A metabolic model for members of the genus Tetrasphaera involved in enhanced biological phosphorus removal.</title>
        <authorList>
            <person name="Kristiansen R."/>
            <person name="Nguyen H.T.T."/>
            <person name="Saunders A.M."/>
            <person name="Nielsen J.L."/>
            <person name="Wimmer R."/>
            <person name="Le V.Q."/>
            <person name="McIlroy S.J."/>
            <person name="Petrovski S."/>
            <person name="Seviour R.J."/>
            <person name="Calteau A."/>
            <person name="Nielsen K.L."/>
            <person name="Nielsen P.H."/>
        </authorList>
    </citation>
    <scope>NUCLEOTIDE SEQUENCE [LARGE SCALE GENOMIC DNA]</scope>
    <source>
        <strain evidence="2 3">Ben 74</strain>
    </source>
</reference>
<protein>
    <submittedName>
        <fullName evidence="2">Uncharacterized protein</fullName>
    </submittedName>
</protein>
<sequence>MNPVWIAALIALSLPVLVTLTMLHRWRNGYSDRHVIALGVDGVLGSVALATLLAAAIGQDTPVETSQRWGVAAAAVLVSAIAAGVFVASQPPTREPVSVDPTERRIAADGLIAAANARLSHFENDLGALLTAPLLADPGYIRRRTIAQYASLVADGPTILADQEWDEALADYEDNARALVGHVDKAIAEALDVGLALNSDGKARLIRAAAALVPVAEDPHRTPLERASARQTIIRLLDGVVPVPSAWLASVERLDVIEPVQDAPPWEKPLRS</sequence>
<evidence type="ECO:0000256" key="1">
    <source>
        <dbReference type="SAM" id="Phobius"/>
    </source>
</evidence>
<keyword evidence="3" id="KW-1185">Reference proteome</keyword>
<keyword evidence="1" id="KW-1133">Transmembrane helix</keyword>
<dbReference type="STRING" id="1193518.BN13_940002"/>
<dbReference type="RefSeq" id="WP_048547753.1">
    <property type="nucleotide sequence ID" value="NZ_HF571038.1"/>
</dbReference>
<name>A0A077MFT8_9MICO</name>
<keyword evidence="1" id="KW-0812">Transmembrane</keyword>
<evidence type="ECO:0000313" key="2">
    <source>
        <dbReference type="EMBL" id="CCI55025.1"/>
    </source>
</evidence>